<dbReference type="EMBL" id="JARKIF010000006">
    <property type="protein sequence ID" value="KAJ7636634.1"/>
    <property type="molecule type" value="Genomic_DNA"/>
</dbReference>
<keyword evidence="3" id="KW-1185">Reference proteome</keyword>
<feature type="signal peptide" evidence="1">
    <location>
        <begin position="1"/>
        <end position="17"/>
    </location>
</feature>
<accession>A0AAD7C199</accession>
<evidence type="ECO:0000313" key="3">
    <source>
        <dbReference type="Proteomes" id="UP001221142"/>
    </source>
</evidence>
<reference evidence="2" key="1">
    <citation type="submission" date="2023-03" db="EMBL/GenBank/DDBJ databases">
        <title>Massive genome expansion in bonnet fungi (Mycena s.s.) driven by repeated elements and novel gene families across ecological guilds.</title>
        <authorList>
            <consortium name="Lawrence Berkeley National Laboratory"/>
            <person name="Harder C.B."/>
            <person name="Miyauchi S."/>
            <person name="Viragh M."/>
            <person name="Kuo A."/>
            <person name="Thoen E."/>
            <person name="Andreopoulos B."/>
            <person name="Lu D."/>
            <person name="Skrede I."/>
            <person name="Drula E."/>
            <person name="Henrissat B."/>
            <person name="Morin E."/>
            <person name="Kohler A."/>
            <person name="Barry K."/>
            <person name="LaButti K."/>
            <person name="Morin E."/>
            <person name="Salamov A."/>
            <person name="Lipzen A."/>
            <person name="Mereny Z."/>
            <person name="Hegedus B."/>
            <person name="Baldrian P."/>
            <person name="Stursova M."/>
            <person name="Weitz H."/>
            <person name="Taylor A."/>
            <person name="Grigoriev I.V."/>
            <person name="Nagy L.G."/>
            <person name="Martin F."/>
            <person name="Kauserud H."/>
        </authorList>
    </citation>
    <scope>NUCLEOTIDE SEQUENCE</scope>
    <source>
        <strain evidence="2">9284</strain>
    </source>
</reference>
<protein>
    <recommendedName>
        <fullName evidence="4">Peptidase A1 domain-containing protein</fullName>
    </recommendedName>
</protein>
<keyword evidence="1" id="KW-0732">Signal</keyword>
<evidence type="ECO:0000313" key="2">
    <source>
        <dbReference type="EMBL" id="KAJ7636634.1"/>
    </source>
</evidence>
<organism evidence="2 3">
    <name type="scientific">Roridomyces roridus</name>
    <dbReference type="NCBI Taxonomy" id="1738132"/>
    <lineage>
        <taxon>Eukaryota</taxon>
        <taxon>Fungi</taxon>
        <taxon>Dikarya</taxon>
        <taxon>Basidiomycota</taxon>
        <taxon>Agaricomycotina</taxon>
        <taxon>Agaricomycetes</taxon>
        <taxon>Agaricomycetidae</taxon>
        <taxon>Agaricales</taxon>
        <taxon>Marasmiineae</taxon>
        <taxon>Mycenaceae</taxon>
        <taxon>Roridomyces</taxon>
    </lineage>
</organism>
<proteinExistence type="predicted"/>
<name>A0AAD7C199_9AGAR</name>
<feature type="chain" id="PRO_5042026384" description="Peptidase A1 domain-containing protein" evidence="1">
    <location>
        <begin position="18"/>
        <end position="159"/>
    </location>
</feature>
<dbReference type="AlphaFoldDB" id="A0AAD7C199"/>
<evidence type="ECO:0008006" key="4">
    <source>
        <dbReference type="Google" id="ProtNLM"/>
    </source>
</evidence>
<dbReference type="SUPFAM" id="SSF50630">
    <property type="entry name" value="Acid proteases"/>
    <property type="match status" value="1"/>
</dbReference>
<feature type="non-terminal residue" evidence="2">
    <location>
        <position position="1"/>
    </location>
</feature>
<dbReference type="Gene3D" id="2.40.70.10">
    <property type="entry name" value="Acid Proteases"/>
    <property type="match status" value="1"/>
</dbReference>
<sequence length="159" mass="17420">MILLPLLAIVCLSDAAALPTAESVVHLSGKVTRPGFKRHGLVTGRRAVPNTIPLDGAAFENEYLVNITVGGKGFQVIFDTGSKTTSLPATRLKYNWEVKKHNYQKLRMIPCERVVGEFIKWRKGLAGVLSVRRMGTGGKIVAGVPDPIPRLIAFWRLNS</sequence>
<evidence type="ECO:0000256" key="1">
    <source>
        <dbReference type="SAM" id="SignalP"/>
    </source>
</evidence>
<dbReference type="Proteomes" id="UP001221142">
    <property type="component" value="Unassembled WGS sequence"/>
</dbReference>
<dbReference type="InterPro" id="IPR021109">
    <property type="entry name" value="Peptidase_aspartic_dom_sf"/>
</dbReference>
<gene>
    <name evidence="2" type="ORF">FB45DRAFT_1138407</name>
</gene>
<comment type="caution">
    <text evidence="2">The sequence shown here is derived from an EMBL/GenBank/DDBJ whole genome shotgun (WGS) entry which is preliminary data.</text>
</comment>